<keyword evidence="1" id="KW-0472">Membrane</keyword>
<dbReference type="AlphaFoldDB" id="A0A6I4VNY5"/>
<keyword evidence="3" id="KW-1185">Reference proteome</keyword>
<accession>A0A6I4VNY5</accession>
<organism evidence="2 3">
    <name type="scientific">Shimazuella alba</name>
    <dbReference type="NCBI Taxonomy" id="2690964"/>
    <lineage>
        <taxon>Bacteria</taxon>
        <taxon>Bacillati</taxon>
        <taxon>Bacillota</taxon>
        <taxon>Bacilli</taxon>
        <taxon>Bacillales</taxon>
        <taxon>Thermoactinomycetaceae</taxon>
        <taxon>Shimazuella</taxon>
    </lineage>
</organism>
<sequence>MVLIIPATFALVAGLVLFFGGLVYTIKMAPDFFRAVMTFNFKGHGQNMKKILINGLFVTGGLFLISIGGVLLAVM</sequence>
<gene>
    <name evidence="2" type="ORF">GSM42_05875</name>
</gene>
<feature type="transmembrane region" description="Helical" evidence="1">
    <location>
        <begin position="51"/>
        <end position="74"/>
    </location>
</feature>
<feature type="transmembrane region" description="Helical" evidence="1">
    <location>
        <begin position="6"/>
        <end position="30"/>
    </location>
</feature>
<dbReference type="EMBL" id="WUUL01000003">
    <property type="protein sequence ID" value="MXQ53267.1"/>
    <property type="molecule type" value="Genomic_DNA"/>
</dbReference>
<reference evidence="2 3" key="1">
    <citation type="submission" date="2019-12" db="EMBL/GenBank/DDBJ databases">
        <title>Whole-genome analyses of novel actinobacteria.</title>
        <authorList>
            <person name="Sahin N."/>
            <person name="Saygin H."/>
        </authorList>
    </citation>
    <scope>NUCLEOTIDE SEQUENCE [LARGE SCALE GENOMIC DNA]</scope>
    <source>
        <strain evidence="2 3">KC615</strain>
    </source>
</reference>
<proteinExistence type="predicted"/>
<dbReference type="RefSeq" id="WP_160800622.1">
    <property type="nucleotide sequence ID" value="NZ_WUUL01000003.1"/>
</dbReference>
<keyword evidence="1" id="KW-1133">Transmembrane helix</keyword>
<comment type="caution">
    <text evidence="2">The sequence shown here is derived from an EMBL/GenBank/DDBJ whole genome shotgun (WGS) entry which is preliminary data.</text>
</comment>
<evidence type="ECO:0000313" key="2">
    <source>
        <dbReference type="EMBL" id="MXQ53267.1"/>
    </source>
</evidence>
<name>A0A6I4VNY5_9BACL</name>
<keyword evidence="1" id="KW-0812">Transmembrane</keyword>
<protein>
    <submittedName>
        <fullName evidence="2">Uncharacterized protein</fullName>
    </submittedName>
</protein>
<dbReference type="Proteomes" id="UP000430692">
    <property type="component" value="Unassembled WGS sequence"/>
</dbReference>
<evidence type="ECO:0000256" key="1">
    <source>
        <dbReference type="SAM" id="Phobius"/>
    </source>
</evidence>
<evidence type="ECO:0000313" key="3">
    <source>
        <dbReference type="Proteomes" id="UP000430692"/>
    </source>
</evidence>